<proteinExistence type="inferred from homology"/>
<keyword evidence="4" id="KW-0547">Nucleotide-binding</keyword>
<evidence type="ECO:0000256" key="8">
    <source>
        <dbReference type="ARBA" id="ARBA00047469"/>
    </source>
</evidence>
<gene>
    <name evidence="12" type="ORF">CLODIP_2_CD03593</name>
</gene>
<dbReference type="Gene3D" id="3.40.50.620">
    <property type="entry name" value="HUPs"/>
    <property type="match status" value="2"/>
</dbReference>
<protein>
    <recommendedName>
        <fullName evidence="2">leucine--tRNA ligase</fullName>
        <ecNumber evidence="2">6.1.1.4</ecNumber>
    </recommendedName>
</protein>
<evidence type="ECO:0000256" key="9">
    <source>
        <dbReference type="SAM" id="MobiDB-lite"/>
    </source>
</evidence>
<evidence type="ECO:0000256" key="1">
    <source>
        <dbReference type="ARBA" id="ARBA00005594"/>
    </source>
</evidence>
<feature type="domain" description="Aminoacyl-tRNA synthetase class Ia" evidence="10">
    <location>
        <begin position="357"/>
        <end position="508"/>
    </location>
</feature>
<dbReference type="InterPro" id="IPR009080">
    <property type="entry name" value="tRNAsynth_Ia_anticodon-bd"/>
</dbReference>
<reference evidence="12 13" key="1">
    <citation type="submission" date="2020-04" db="EMBL/GenBank/DDBJ databases">
        <authorList>
            <person name="Alioto T."/>
            <person name="Alioto T."/>
            <person name="Gomez Garrido J."/>
        </authorList>
    </citation>
    <scope>NUCLEOTIDE SEQUENCE [LARGE SCALE GENOMIC DNA]</scope>
</reference>
<dbReference type="GO" id="GO:0032543">
    <property type="term" value="P:mitochondrial translation"/>
    <property type="evidence" value="ECO:0007669"/>
    <property type="project" value="TreeGrafter"/>
</dbReference>
<dbReference type="SUPFAM" id="SSF47323">
    <property type="entry name" value="Anticodon-binding domain of a subclass of class I aminoacyl-tRNA synthetases"/>
    <property type="match status" value="1"/>
</dbReference>
<name>A0A8S1C667_9INSE</name>
<dbReference type="InterPro" id="IPR002302">
    <property type="entry name" value="Leu-tRNA-ligase"/>
</dbReference>
<dbReference type="InterPro" id="IPR014729">
    <property type="entry name" value="Rossmann-like_a/b/a_fold"/>
</dbReference>
<evidence type="ECO:0000256" key="2">
    <source>
        <dbReference type="ARBA" id="ARBA00013164"/>
    </source>
</evidence>
<evidence type="ECO:0000256" key="7">
    <source>
        <dbReference type="ARBA" id="ARBA00023146"/>
    </source>
</evidence>
<evidence type="ECO:0000313" key="12">
    <source>
        <dbReference type="EMBL" id="CAB3364662.1"/>
    </source>
</evidence>
<dbReference type="EMBL" id="CADEPI010000017">
    <property type="protein sequence ID" value="CAB3364662.1"/>
    <property type="molecule type" value="Genomic_DNA"/>
</dbReference>
<evidence type="ECO:0000256" key="5">
    <source>
        <dbReference type="ARBA" id="ARBA00022840"/>
    </source>
</evidence>
<comment type="caution">
    <text evidence="12">The sequence shown here is derived from an EMBL/GenBank/DDBJ whole genome shotgun (WGS) entry which is preliminary data.</text>
</comment>
<comment type="similarity">
    <text evidence="1">Belongs to the class-I aminoacyl-tRNA synthetase family.</text>
</comment>
<dbReference type="InterPro" id="IPR002300">
    <property type="entry name" value="aa-tRNA-synth_Ia"/>
</dbReference>
<feature type="region of interest" description="Disordered" evidence="9">
    <location>
        <begin position="785"/>
        <end position="818"/>
    </location>
</feature>
<keyword evidence="6" id="KW-0648">Protein biosynthesis</keyword>
<feature type="domain" description="Aminoacyl-tRNA synthetase class Ia" evidence="10">
    <location>
        <begin position="99"/>
        <end position="249"/>
    </location>
</feature>
<evidence type="ECO:0000256" key="3">
    <source>
        <dbReference type="ARBA" id="ARBA00022598"/>
    </source>
</evidence>
<dbReference type="Pfam" id="PF00133">
    <property type="entry name" value="tRNA-synt_1"/>
    <property type="match status" value="2"/>
</dbReference>
<keyword evidence="7" id="KW-0030">Aminoacyl-tRNA synthetase</keyword>
<evidence type="ECO:0000313" key="13">
    <source>
        <dbReference type="Proteomes" id="UP000494165"/>
    </source>
</evidence>
<dbReference type="SUPFAM" id="SSF52374">
    <property type="entry name" value="Nucleotidylyl transferase"/>
    <property type="match status" value="1"/>
</dbReference>
<evidence type="ECO:0000259" key="10">
    <source>
        <dbReference type="Pfam" id="PF00133"/>
    </source>
</evidence>
<keyword evidence="13" id="KW-1185">Reference proteome</keyword>
<dbReference type="GO" id="GO:0006429">
    <property type="term" value="P:leucyl-tRNA aminoacylation"/>
    <property type="evidence" value="ECO:0007669"/>
    <property type="project" value="InterPro"/>
</dbReference>
<dbReference type="CDD" id="cd00812">
    <property type="entry name" value="LeuRS_core"/>
    <property type="match status" value="1"/>
</dbReference>
<dbReference type="PANTHER" id="PTHR43740">
    <property type="entry name" value="LEUCYL-TRNA SYNTHETASE"/>
    <property type="match status" value="1"/>
</dbReference>
<evidence type="ECO:0000256" key="4">
    <source>
        <dbReference type="ARBA" id="ARBA00022741"/>
    </source>
</evidence>
<dbReference type="AlphaFoldDB" id="A0A8S1C667"/>
<organism evidence="12 13">
    <name type="scientific">Cloeon dipterum</name>
    <dbReference type="NCBI Taxonomy" id="197152"/>
    <lineage>
        <taxon>Eukaryota</taxon>
        <taxon>Metazoa</taxon>
        <taxon>Ecdysozoa</taxon>
        <taxon>Arthropoda</taxon>
        <taxon>Hexapoda</taxon>
        <taxon>Insecta</taxon>
        <taxon>Pterygota</taxon>
        <taxon>Palaeoptera</taxon>
        <taxon>Ephemeroptera</taxon>
        <taxon>Pisciforma</taxon>
        <taxon>Baetidae</taxon>
        <taxon>Cloeon</taxon>
    </lineage>
</organism>
<feature type="domain" description="Methionyl/Valyl/Leucyl/Isoleucyl-tRNA synthetase anticodon-binding" evidence="11">
    <location>
        <begin position="683"/>
        <end position="750"/>
    </location>
</feature>
<comment type="catalytic activity">
    <reaction evidence="8">
        <text>tRNA(Leu) + L-leucine + ATP = L-leucyl-tRNA(Leu) + AMP + diphosphate</text>
        <dbReference type="Rhea" id="RHEA:11688"/>
        <dbReference type="Rhea" id="RHEA-COMP:9613"/>
        <dbReference type="Rhea" id="RHEA-COMP:9622"/>
        <dbReference type="ChEBI" id="CHEBI:30616"/>
        <dbReference type="ChEBI" id="CHEBI:33019"/>
        <dbReference type="ChEBI" id="CHEBI:57427"/>
        <dbReference type="ChEBI" id="CHEBI:78442"/>
        <dbReference type="ChEBI" id="CHEBI:78494"/>
        <dbReference type="ChEBI" id="CHEBI:456215"/>
        <dbReference type="EC" id="6.1.1.4"/>
    </reaction>
</comment>
<dbReference type="GO" id="GO:0005524">
    <property type="term" value="F:ATP binding"/>
    <property type="evidence" value="ECO:0007669"/>
    <property type="project" value="UniProtKB-KW"/>
</dbReference>
<dbReference type="OrthoDB" id="15954at2759"/>
<dbReference type="PANTHER" id="PTHR43740:SF2">
    <property type="entry name" value="LEUCINE--TRNA LIGASE, MITOCHONDRIAL"/>
    <property type="match status" value="1"/>
</dbReference>
<dbReference type="EC" id="6.1.1.4" evidence="2"/>
<accession>A0A8S1C667</accession>
<dbReference type="Proteomes" id="UP000494165">
    <property type="component" value="Unassembled WGS sequence"/>
</dbReference>
<dbReference type="Pfam" id="PF08264">
    <property type="entry name" value="Anticodon_1"/>
    <property type="match status" value="1"/>
</dbReference>
<dbReference type="Gene3D" id="1.10.730.10">
    <property type="entry name" value="Isoleucyl-tRNA Synthetase, Domain 1"/>
    <property type="match status" value="1"/>
</dbReference>
<evidence type="ECO:0000259" key="11">
    <source>
        <dbReference type="Pfam" id="PF08264"/>
    </source>
</evidence>
<keyword evidence="5" id="KW-0067">ATP-binding</keyword>
<dbReference type="PRINTS" id="PR00985">
    <property type="entry name" value="TRNASYNTHLEU"/>
</dbReference>
<evidence type="ECO:0000256" key="6">
    <source>
        <dbReference type="ARBA" id="ARBA00022917"/>
    </source>
</evidence>
<dbReference type="GO" id="GO:0004823">
    <property type="term" value="F:leucine-tRNA ligase activity"/>
    <property type="evidence" value="ECO:0007669"/>
    <property type="project" value="UniProtKB-EC"/>
</dbReference>
<dbReference type="GO" id="GO:0005739">
    <property type="term" value="C:mitochondrion"/>
    <property type="evidence" value="ECO:0007669"/>
    <property type="project" value="TreeGrafter"/>
</dbReference>
<dbReference type="InterPro" id="IPR013155">
    <property type="entry name" value="M/V/L/I-tRNA-synth_anticd-bd"/>
</dbReference>
<sequence length="818" mass="93542">MTNFRKSAQLAGRPISVFFDLQRRNLYSITGQWENLTMDVRKKIESTWKPTVQAAASVKNSNPCDKIMNNKHVIHPMGWDSFGLPAENAARLHEIDPHHWTKMNVEKMRQQLENLGCSFDWDRELSTCEPDYYKGTQAIFLELFKNGFVHQAKSLVNWDPVDQTVLADEQVDKEGRSWRSGAKVEKRELMQWFIQTTKFAKSLLDGLDSPQLEEWRDIIQLQRHWIGKCDGYFLNVQTQCGQTLKAWTRSPEDRGIFVAVKQSHPICGNRPITKEFFTDASVVHPLHNTILPVIVLDKEELSSDDSAYIGVSSSQEDLDIASSLSIHIPGASNMTREEAAKIIKEKGLGEGNLVSHHLRDWLVSRQRRWGTPIPIVHCISCGPQPVPAEQLPVIVASADEDINKWKQTSCPKCGSHAERETDTMDTFVDSSWYFLRFLDPKNQQRPFDPSVTNSLMPVDLYIGGKEHATLHLYYARFMGHFLHSIGWLNHPEPFSRLLVQGMVMGKSYRLKNSGKYLQPKEVDTSSKQPVELGTGSPVVETWEKMSKSKFNGVNPEEVLEELGCDATRLVILADVAPTSHRKWSEDTYPSILNWQKKLWLTVFEFLKERKSETPEISDDISATLVKEEERLWDARNYFLSGITFNYRKSQQLSVAVSKMKGLTNKLRRTPEGFKGLSVQFERALALQLVALAPMAPHFASELWACITSAAPMKTNEFDWSKPVLEQRWPQLDAEYKLSLNILLNEREIASVKLSQDEFRAMRRNDALQLAMGIDRFKNMLGKWKVTERTENSGPQPEAQRLGKKTRKPKGINQKDIVE</sequence>
<keyword evidence="3" id="KW-0436">Ligase</keyword>